<keyword evidence="6" id="KW-0445">Lipid transport</keyword>
<proteinExistence type="inferred from homology"/>
<organism evidence="11 12">
    <name type="scientific">Pontoporia blainvillei</name>
    <name type="common">Franciscana</name>
    <name type="synonym">Delphinus blainvillei</name>
    <dbReference type="NCBI Taxonomy" id="48723"/>
    <lineage>
        <taxon>Eukaryota</taxon>
        <taxon>Metazoa</taxon>
        <taxon>Chordata</taxon>
        <taxon>Craniata</taxon>
        <taxon>Vertebrata</taxon>
        <taxon>Euteleostomi</taxon>
        <taxon>Mammalia</taxon>
        <taxon>Eutheria</taxon>
        <taxon>Laurasiatheria</taxon>
        <taxon>Artiodactyla</taxon>
        <taxon>Whippomorpha</taxon>
        <taxon>Cetacea</taxon>
        <taxon>Odontoceti</taxon>
        <taxon>Pontoporiidae</taxon>
        <taxon>Pontoporia</taxon>
    </lineage>
</organism>
<reference evidence="11" key="1">
    <citation type="submission" date="2018-05" db="EMBL/GenBank/DDBJ databases">
        <authorList>
            <person name="Pedro S.L.S."/>
            <person name="Freitas R.C."/>
            <person name="Barreto A.S."/>
            <person name="Lima A.O.S."/>
        </authorList>
    </citation>
    <scope>NUCLEOTIDE SEQUENCE</scope>
    <source>
        <strain evidence="11">BP203</strain>
        <tissue evidence="11">Muscle</tissue>
    </source>
</reference>
<dbReference type="EMBL" id="PGGH01242110">
    <property type="protein sequence ID" value="NIG61008.1"/>
    <property type="molecule type" value="Genomic_DNA"/>
</dbReference>
<keyword evidence="4" id="KW-0813">Transport</keyword>
<evidence type="ECO:0000256" key="9">
    <source>
        <dbReference type="ARBA" id="ARBA00024615"/>
    </source>
</evidence>
<gene>
    <name evidence="11" type="ORF">BU61_9199</name>
</gene>
<feature type="region of interest" description="Disordered" evidence="10">
    <location>
        <begin position="278"/>
        <end position="299"/>
    </location>
</feature>
<dbReference type="InterPro" id="IPR026849">
    <property type="entry name" value="ATG2"/>
</dbReference>
<comment type="caution">
    <text evidence="11">The sequence shown here is derived from an EMBL/GenBank/DDBJ whole genome shotgun (WGS) entry which is preliminary data.</text>
</comment>
<evidence type="ECO:0000256" key="1">
    <source>
        <dbReference type="ARBA" id="ARBA00004406"/>
    </source>
</evidence>
<evidence type="ECO:0000256" key="10">
    <source>
        <dbReference type="SAM" id="MobiDB-lite"/>
    </source>
</evidence>
<evidence type="ECO:0000256" key="7">
    <source>
        <dbReference type="ARBA" id="ARBA00023136"/>
    </source>
</evidence>
<keyword evidence="5" id="KW-0256">Endoplasmic reticulum</keyword>
<dbReference type="PANTHER" id="PTHR13190">
    <property type="entry name" value="AUTOPHAGY-RELATED 2, ISOFORM A"/>
    <property type="match status" value="1"/>
</dbReference>
<name>A0ABX0S8R6_PONBL</name>
<evidence type="ECO:0000256" key="3">
    <source>
        <dbReference type="ARBA" id="ARBA00009714"/>
    </source>
</evidence>
<keyword evidence="12" id="KW-1185">Reference proteome</keyword>
<dbReference type="Proteomes" id="UP001165941">
    <property type="component" value="Unassembled WGS sequence"/>
</dbReference>
<comment type="catalytic activity">
    <reaction evidence="8">
        <text>a 1,2-diacyl-sn-glycero-3-phospho-L-serine(in) = a 1,2-diacyl-sn-glycero-3-phospho-L-serine(out)</text>
        <dbReference type="Rhea" id="RHEA:38663"/>
        <dbReference type="ChEBI" id="CHEBI:57262"/>
    </reaction>
</comment>
<evidence type="ECO:0000256" key="6">
    <source>
        <dbReference type="ARBA" id="ARBA00023055"/>
    </source>
</evidence>
<comment type="subcellular location">
    <subcellularLocation>
        <location evidence="1">Endoplasmic reticulum membrane</location>
        <topology evidence="1">Peripheral membrane protein</topology>
    </subcellularLocation>
    <subcellularLocation>
        <location evidence="2">Preautophagosomal structure membrane</location>
        <topology evidence="2">Peripheral membrane protein</topology>
    </subcellularLocation>
</comment>
<comment type="similarity">
    <text evidence="3">Belongs to the ATG2 family.</text>
</comment>
<evidence type="ECO:0000256" key="2">
    <source>
        <dbReference type="ARBA" id="ARBA00004623"/>
    </source>
</evidence>
<protein>
    <submittedName>
        <fullName evidence="11">Autophagy-related protein</fullName>
    </submittedName>
</protein>
<dbReference type="PANTHER" id="PTHR13190:SF21">
    <property type="entry name" value="AUTOPHAGY-RELATED PROTEIN 2 HOMOLOG A"/>
    <property type="match status" value="1"/>
</dbReference>
<evidence type="ECO:0000256" key="4">
    <source>
        <dbReference type="ARBA" id="ARBA00022448"/>
    </source>
</evidence>
<evidence type="ECO:0000313" key="11">
    <source>
        <dbReference type="EMBL" id="NIG61008.1"/>
    </source>
</evidence>
<evidence type="ECO:0000313" key="12">
    <source>
        <dbReference type="Proteomes" id="UP001165941"/>
    </source>
</evidence>
<evidence type="ECO:0000256" key="8">
    <source>
        <dbReference type="ARBA" id="ARBA00024479"/>
    </source>
</evidence>
<accession>A0ABX0S8R6</accession>
<sequence>MTTSMQLAQECLRDGLPEPSEPPQPLEGLEMFAQTIETVLRRIKVTFLDTVVRVEHPPGAGERGVAVEAHVQRLEYCDEAVRDPSQAPPVDVHQPPAFLHKLPQLAGVRLHFEELRPQEGPPEPPLQIGSCSGCLELTVKLKQNEAFPGPKLEVCGQLGSLHLLLTPRQLQQLQELLGALSLADPEGLVDKLNKSRPLGAEDLWLIEQDLNQQLQAGTVAEPLSSDPLSNPLVNLESTDLFFSMAGLTSSVASALSELSLSDVDLGTSVHSNMASCRLSAQGPPTGKTAPAPPSNTLRPDSLLKMTLGGVTLTLLQTSAPSSGPPDLTTHFFAEFDATKDGSFGSHDFCHLRPRFQRACPCSHVRYKPKAGLN</sequence>
<keyword evidence="7" id="KW-0472">Membrane</keyword>
<comment type="catalytic activity">
    <reaction evidence="9">
        <text>a 1,2-diacyl-sn-glycero-3-phosphoethanolamine(in) = a 1,2-diacyl-sn-glycero-3-phosphoethanolamine(out)</text>
        <dbReference type="Rhea" id="RHEA:38895"/>
        <dbReference type="ChEBI" id="CHEBI:64612"/>
    </reaction>
</comment>
<evidence type="ECO:0000256" key="5">
    <source>
        <dbReference type="ARBA" id="ARBA00022824"/>
    </source>
</evidence>